<proteinExistence type="predicted"/>
<feature type="compositionally biased region" description="Polar residues" evidence="1">
    <location>
        <begin position="104"/>
        <end position="121"/>
    </location>
</feature>
<feature type="compositionally biased region" description="Low complexity" evidence="1">
    <location>
        <begin position="46"/>
        <end position="65"/>
    </location>
</feature>
<accession>A0A2N5SW57</accession>
<dbReference type="OrthoDB" id="2504347at2759"/>
<dbReference type="AlphaFoldDB" id="A0A2N5SW57"/>
<sequence length="129" mass="14121">MKKPHKKKITTPTPTPRPVPDLQIVVSPVQHRSAQLTVSHPTGTASPSPSSSSSDNDLYENSLSSPLFTKTDHHPPTSNTTATSKKTTSRASLRVDTIKLTPTRPVSSHSSTLDQQNNNLNHIEWQHDV</sequence>
<feature type="compositionally biased region" description="Polar residues" evidence="1">
    <location>
        <begin position="30"/>
        <end position="45"/>
    </location>
</feature>
<organism evidence="2 3">
    <name type="scientific">Puccinia coronata f. sp. avenae</name>
    <dbReference type="NCBI Taxonomy" id="200324"/>
    <lineage>
        <taxon>Eukaryota</taxon>
        <taxon>Fungi</taxon>
        <taxon>Dikarya</taxon>
        <taxon>Basidiomycota</taxon>
        <taxon>Pucciniomycotina</taxon>
        <taxon>Pucciniomycetes</taxon>
        <taxon>Pucciniales</taxon>
        <taxon>Pucciniaceae</taxon>
        <taxon>Puccinia</taxon>
    </lineage>
</organism>
<comment type="caution">
    <text evidence="2">The sequence shown here is derived from an EMBL/GenBank/DDBJ whole genome shotgun (WGS) entry which is preliminary data.</text>
</comment>
<gene>
    <name evidence="2" type="ORF">PCANC_14796</name>
</gene>
<reference evidence="2 3" key="1">
    <citation type="submission" date="2017-11" db="EMBL/GenBank/DDBJ databases">
        <title>De novo assembly and phasing of dikaryotic genomes from two isolates of Puccinia coronata f. sp. avenae, the causal agent of oat crown rust.</title>
        <authorList>
            <person name="Miller M.E."/>
            <person name="Zhang Y."/>
            <person name="Omidvar V."/>
            <person name="Sperschneider J."/>
            <person name="Schwessinger B."/>
            <person name="Raley C."/>
            <person name="Palmer J.M."/>
            <person name="Garnica D."/>
            <person name="Upadhyaya N."/>
            <person name="Rathjen J."/>
            <person name="Taylor J.M."/>
            <person name="Park R.F."/>
            <person name="Dodds P.N."/>
            <person name="Hirsch C.D."/>
            <person name="Kianian S.F."/>
            <person name="Figueroa M."/>
        </authorList>
    </citation>
    <scope>NUCLEOTIDE SEQUENCE [LARGE SCALE GENOMIC DNA]</scope>
    <source>
        <strain evidence="2">12NC29</strain>
    </source>
</reference>
<feature type="non-terminal residue" evidence="2">
    <location>
        <position position="129"/>
    </location>
</feature>
<protein>
    <submittedName>
        <fullName evidence="2">Uncharacterized protein</fullName>
    </submittedName>
</protein>
<evidence type="ECO:0000313" key="3">
    <source>
        <dbReference type="Proteomes" id="UP000235388"/>
    </source>
</evidence>
<dbReference type="EMBL" id="PGCJ01000849">
    <property type="protein sequence ID" value="PLW17472.1"/>
    <property type="molecule type" value="Genomic_DNA"/>
</dbReference>
<evidence type="ECO:0000256" key="1">
    <source>
        <dbReference type="SAM" id="MobiDB-lite"/>
    </source>
</evidence>
<dbReference type="Proteomes" id="UP000235388">
    <property type="component" value="Unassembled WGS sequence"/>
</dbReference>
<evidence type="ECO:0000313" key="2">
    <source>
        <dbReference type="EMBL" id="PLW17472.1"/>
    </source>
</evidence>
<feature type="region of interest" description="Disordered" evidence="1">
    <location>
        <begin position="1"/>
        <end position="129"/>
    </location>
</feature>
<name>A0A2N5SW57_9BASI</name>
<keyword evidence="3" id="KW-1185">Reference proteome</keyword>
<feature type="compositionally biased region" description="Low complexity" evidence="1">
    <location>
        <begin position="77"/>
        <end position="92"/>
    </location>
</feature>